<feature type="transmembrane region" description="Helical" evidence="7">
    <location>
        <begin position="378"/>
        <end position="399"/>
    </location>
</feature>
<gene>
    <name evidence="9" type="ORF">N7452_010637</name>
</gene>
<evidence type="ECO:0000313" key="9">
    <source>
        <dbReference type="EMBL" id="KAJ5322348.1"/>
    </source>
</evidence>
<evidence type="ECO:0000313" key="10">
    <source>
        <dbReference type="Proteomes" id="UP001147695"/>
    </source>
</evidence>
<name>A0A9W9Q0L7_PENBR</name>
<reference evidence="9" key="2">
    <citation type="journal article" date="2023" name="IMA Fungus">
        <title>Comparative genomic study of the Penicillium genus elucidates a diverse pangenome and 15 lateral gene transfer events.</title>
        <authorList>
            <person name="Petersen C."/>
            <person name="Sorensen T."/>
            <person name="Nielsen M.R."/>
            <person name="Sondergaard T.E."/>
            <person name="Sorensen J.L."/>
            <person name="Fitzpatrick D.A."/>
            <person name="Frisvad J.C."/>
            <person name="Nielsen K.L."/>
        </authorList>
    </citation>
    <scope>NUCLEOTIDE SEQUENCE</scope>
    <source>
        <strain evidence="9">IBT 35673</strain>
    </source>
</reference>
<dbReference type="Proteomes" id="UP001147695">
    <property type="component" value="Unassembled WGS sequence"/>
</dbReference>
<dbReference type="AlphaFoldDB" id="A0A9W9Q0L7"/>
<dbReference type="PANTHER" id="PTHR22950:SF668">
    <property type="entry name" value="AMINO ACID TRANSPORTER (EUROFUNG)"/>
    <property type="match status" value="1"/>
</dbReference>
<keyword evidence="3 7" id="KW-0812">Transmembrane</keyword>
<dbReference type="GO" id="GO:0015179">
    <property type="term" value="F:L-amino acid transmembrane transporter activity"/>
    <property type="evidence" value="ECO:0007669"/>
    <property type="project" value="TreeGrafter"/>
</dbReference>
<feature type="region of interest" description="Disordered" evidence="6">
    <location>
        <begin position="1"/>
        <end position="36"/>
    </location>
</feature>
<comment type="caution">
    <text evidence="9">The sequence shown here is derived from an EMBL/GenBank/DDBJ whole genome shotgun (WGS) entry which is preliminary data.</text>
</comment>
<feature type="transmembrane region" description="Helical" evidence="7">
    <location>
        <begin position="229"/>
        <end position="249"/>
    </location>
</feature>
<feature type="transmembrane region" description="Helical" evidence="7">
    <location>
        <begin position="261"/>
        <end position="283"/>
    </location>
</feature>
<dbReference type="Gene3D" id="1.20.1740.10">
    <property type="entry name" value="Amino acid/polyamine transporter I"/>
    <property type="match status" value="1"/>
</dbReference>
<sequence>MSVPEAPQPVQDFEVYNDSADMEKKPYPEEPVDDPFGNEESGEVKYRIMPWWQAGMLMVAENISLGILSLPSAVATLGIVPAFLLILGLSGISWYTGIVMGQFKQRYPQVHSMGDAGELLMGPIGREIFYVGQLLFIIFLMASHILTFSVLFNTITNHGTCTIVFGVVGLIVSCLAALPRTAEKVFYMSTISALSILIATIVTMVAIGVQAPDNVQNDIITAPTFQEGFLAVTNIVFAFIAHVSFFGIMSEMQDPKDFPKALAMLQIVDTTMYIVTAMVIYCYAGPDVASPALSSAGPVMKKVAYGLAIPTVIVAGVVFGHVACKYIYVRIFRGERSHHMHQKSLLATGTWVAIGLTTWTVAWVIAESIPVFNELLSLISSLFGSWFSYGMPAIFWLSMNKGQWFSSPSKIALTIVNLVILGIAIAICGLGLYVSGVAINESSSNASWTCANNAT</sequence>
<dbReference type="PANTHER" id="PTHR22950">
    <property type="entry name" value="AMINO ACID TRANSPORTER"/>
    <property type="match status" value="1"/>
</dbReference>
<organism evidence="9 10">
    <name type="scientific">Penicillium brevicompactum</name>
    <dbReference type="NCBI Taxonomy" id="5074"/>
    <lineage>
        <taxon>Eukaryota</taxon>
        <taxon>Fungi</taxon>
        <taxon>Dikarya</taxon>
        <taxon>Ascomycota</taxon>
        <taxon>Pezizomycotina</taxon>
        <taxon>Eurotiomycetes</taxon>
        <taxon>Eurotiomycetidae</taxon>
        <taxon>Eurotiales</taxon>
        <taxon>Aspergillaceae</taxon>
        <taxon>Penicillium</taxon>
    </lineage>
</organism>
<feature type="domain" description="Amino acid transporter transmembrane" evidence="8">
    <location>
        <begin position="51"/>
        <end position="434"/>
    </location>
</feature>
<evidence type="ECO:0000256" key="4">
    <source>
        <dbReference type="ARBA" id="ARBA00022989"/>
    </source>
</evidence>
<evidence type="ECO:0000256" key="5">
    <source>
        <dbReference type="ARBA" id="ARBA00023136"/>
    </source>
</evidence>
<dbReference type="InterPro" id="IPR013057">
    <property type="entry name" value="AA_transpt_TM"/>
</dbReference>
<feature type="transmembrane region" description="Helical" evidence="7">
    <location>
        <begin position="345"/>
        <end position="366"/>
    </location>
</feature>
<feature type="transmembrane region" description="Helical" evidence="7">
    <location>
        <begin position="157"/>
        <end position="178"/>
    </location>
</feature>
<keyword evidence="4 7" id="KW-1133">Transmembrane helix</keyword>
<feature type="transmembrane region" description="Helical" evidence="7">
    <location>
        <begin position="128"/>
        <end position="151"/>
    </location>
</feature>
<dbReference type="Pfam" id="PF01490">
    <property type="entry name" value="Aa_trans"/>
    <property type="match status" value="1"/>
</dbReference>
<proteinExistence type="inferred from homology"/>
<keyword evidence="5 7" id="KW-0472">Membrane</keyword>
<reference evidence="9" key="1">
    <citation type="submission" date="2022-12" db="EMBL/GenBank/DDBJ databases">
        <authorList>
            <person name="Petersen C."/>
        </authorList>
    </citation>
    <scope>NUCLEOTIDE SEQUENCE</scope>
    <source>
        <strain evidence="9">IBT 35673</strain>
    </source>
</reference>
<comment type="subcellular location">
    <subcellularLocation>
        <location evidence="1">Membrane</location>
        <topology evidence="1">Multi-pass membrane protein</topology>
    </subcellularLocation>
</comment>
<feature type="transmembrane region" description="Helical" evidence="7">
    <location>
        <begin position="74"/>
        <end position="96"/>
    </location>
</feature>
<evidence type="ECO:0000256" key="2">
    <source>
        <dbReference type="ARBA" id="ARBA00008066"/>
    </source>
</evidence>
<evidence type="ECO:0000256" key="7">
    <source>
        <dbReference type="SAM" id="Phobius"/>
    </source>
</evidence>
<comment type="similarity">
    <text evidence="2">Belongs to the amino acid/polyamine transporter 2 family.</text>
</comment>
<feature type="transmembrane region" description="Helical" evidence="7">
    <location>
        <begin position="303"/>
        <end position="324"/>
    </location>
</feature>
<evidence type="ECO:0000256" key="6">
    <source>
        <dbReference type="SAM" id="MobiDB-lite"/>
    </source>
</evidence>
<evidence type="ECO:0000256" key="1">
    <source>
        <dbReference type="ARBA" id="ARBA00004141"/>
    </source>
</evidence>
<evidence type="ECO:0000256" key="3">
    <source>
        <dbReference type="ARBA" id="ARBA00022692"/>
    </source>
</evidence>
<dbReference type="GO" id="GO:0016020">
    <property type="term" value="C:membrane"/>
    <property type="evidence" value="ECO:0007669"/>
    <property type="project" value="UniProtKB-SubCell"/>
</dbReference>
<dbReference type="EMBL" id="JAPZBQ010000006">
    <property type="protein sequence ID" value="KAJ5322348.1"/>
    <property type="molecule type" value="Genomic_DNA"/>
</dbReference>
<accession>A0A9W9Q0L7</accession>
<evidence type="ECO:0000259" key="8">
    <source>
        <dbReference type="Pfam" id="PF01490"/>
    </source>
</evidence>
<feature type="transmembrane region" description="Helical" evidence="7">
    <location>
        <begin position="411"/>
        <end position="434"/>
    </location>
</feature>
<feature type="transmembrane region" description="Helical" evidence="7">
    <location>
        <begin position="185"/>
        <end position="209"/>
    </location>
</feature>
<protein>
    <recommendedName>
        <fullName evidence="8">Amino acid transporter transmembrane domain-containing protein</fullName>
    </recommendedName>
</protein>
<dbReference type="FunFam" id="1.20.1740.10:FF:000039">
    <property type="entry name" value="Neutral amino acid transporter (Eurofung)"/>
    <property type="match status" value="1"/>
</dbReference>